<sequence>MLPASLPSEVLHCTESNRMFQPKTDPADEQKADTLDRWVQRQMEEAMRHLPKDLEVLPSPLLLDQMEPKPSSSSRSKNRRRAGVPSRSAGEEESPTAAVVTSGAVVSQPADVKAVAINPSSSSATALSARVAAPLPKPSSHSPAQDSEATPEELEERLRFFARQIKSFRKTCLLYSSSEFRERIKQMEEDYETAVRQFYCRPPSPTPSHRSAAAVQPTLGLQRAAAEKSRSCLQNGAVAVQPTSCLQSAAAAEQPTPGLQSASAAAAVEQSTQCQQPAAEFPGGSEDGPPPFPVPEGPEDGPPLFPVSEGSEGPLTVFQAELTHSLTYSPSLPQPPPHVAEDAVRGTPWLKSSGVLATPRPLRTPLRVSATPRLLRTPLRVSGTPRPLCKPLRVLATPLPLLTSLSLGCHPRRRGGRSPLILTETVPGEPWEPEKPPGKPSEALSAPDEPSEAETPLVKPSEAQSEPAAAGPPAAGPGTGSCSSSSLNCSGTGSAGPLVTGAEASAGPPVTGAEASSGPPVTGAEVSAGPPMT</sequence>
<feature type="region of interest" description="Disordered" evidence="1">
    <location>
        <begin position="49"/>
        <end position="105"/>
    </location>
</feature>
<feature type="compositionally biased region" description="Low complexity" evidence="1">
    <location>
        <begin position="460"/>
        <end position="473"/>
    </location>
</feature>
<feature type="region of interest" description="Disordered" evidence="1">
    <location>
        <begin position="128"/>
        <end position="153"/>
    </location>
</feature>
<proteinExistence type="predicted"/>
<dbReference type="AlphaFoldDB" id="A0AAV9RQW6"/>
<feature type="compositionally biased region" description="Pro residues" evidence="1">
    <location>
        <begin position="288"/>
        <end position="305"/>
    </location>
</feature>
<keyword evidence="3" id="KW-1185">Reference proteome</keyword>
<evidence type="ECO:0000256" key="1">
    <source>
        <dbReference type="SAM" id="MobiDB-lite"/>
    </source>
</evidence>
<feature type="compositionally biased region" description="Polar residues" evidence="1">
    <location>
        <begin position="139"/>
        <end position="148"/>
    </location>
</feature>
<accession>A0AAV9RQW6</accession>
<feature type="compositionally biased region" description="Low complexity" evidence="1">
    <location>
        <begin position="480"/>
        <end position="492"/>
    </location>
</feature>
<feature type="region of interest" description="Disordered" evidence="1">
    <location>
        <begin position="257"/>
        <end position="312"/>
    </location>
</feature>
<organism evidence="2 3">
    <name type="scientific">Crenichthys baileyi</name>
    <name type="common">White River springfish</name>
    <dbReference type="NCBI Taxonomy" id="28760"/>
    <lineage>
        <taxon>Eukaryota</taxon>
        <taxon>Metazoa</taxon>
        <taxon>Chordata</taxon>
        <taxon>Craniata</taxon>
        <taxon>Vertebrata</taxon>
        <taxon>Euteleostomi</taxon>
        <taxon>Actinopterygii</taxon>
        <taxon>Neopterygii</taxon>
        <taxon>Teleostei</taxon>
        <taxon>Neoteleostei</taxon>
        <taxon>Acanthomorphata</taxon>
        <taxon>Ovalentaria</taxon>
        <taxon>Atherinomorphae</taxon>
        <taxon>Cyprinodontiformes</taxon>
        <taxon>Goodeidae</taxon>
        <taxon>Crenichthys</taxon>
    </lineage>
</organism>
<protein>
    <submittedName>
        <fullName evidence="2">Uncharacterized protein</fullName>
    </submittedName>
</protein>
<evidence type="ECO:0000313" key="3">
    <source>
        <dbReference type="Proteomes" id="UP001311232"/>
    </source>
</evidence>
<evidence type="ECO:0000313" key="2">
    <source>
        <dbReference type="EMBL" id="KAK5611275.1"/>
    </source>
</evidence>
<dbReference type="Proteomes" id="UP001311232">
    <property type="component" value="Unassembled WGS sequence"/>
</dbReference>
<comment type="caution">
    <text evidence="2">The sequence shown here is derived from an EMBL/GenBank/DDBJ whole genome shotgun (WGS) entry which is preliminary data.</text>
</comment>
<feature type="compositionally biased region" description="Low complexity" evidence="1">
    <location>
        <begin position="96"/>
        <end position="105"/>
    </location>
</feature>
<feature type="region of interest" description="Disordered" evidence="1">
    <location>
        <begin position="405"/>
        <end position="533"/>
    </location>
</feature>
<dbReference type="EMBL" id="JAHHUM010001490">
    <property type="protein sequence ID" value="KAK5611275.1"/>
    <property type="molecule type" value="Genomic_DNA"/>
</dbReference>
<name>A0AAV9RQW6_9TELE</name>
<feature type="region of interest" description="Disordered" evidence="1">
    <location>
        <begin position="1"/>
        <end position="32"/>
    </location>
</feature>
<reference evidence="2 3" key="1">
    <citation type="submission" date="2021-06" db="EMBL/GenBank/DDBJ databases">
        <authorList>
            <person name="Palmer J.M."/>
        </authorList>
    </citation>
    <scope>NUCLEOTIDE SEQUENCE [LARGE SCALE GENOMIC DNA]</scope>
    <source>
        <strain evidence="2 3">MEX-2019</strain>
        <tissue evidence="2">Muscle</tissue>
    </source>
</reference>
<gene>
    <name evidence="2" type="ORF">CRENBAI_019469</name>
</gene>